<protein>
    <recommendedName>
        <fullName evidence="4">YHS domain-containing protein</fullName>
    </recommendedName>
</protein>
<keyword evidence="1" id="KW-0472">Membrane</keyword>
<evidence type="ECO:0008006" key="4">
    <source>
        <dbReference type="Google" id="ProtNLM"/>
    </source>
</evidence>
<organism evidence="2 3">
    <name type="scientific">Burkholderia diffusa</name>
    <dbReference type="NCBI Taxonomy" id="488732"/>
    <lineage>
        <taxon>Bacteria</taxon>
        <taxon>Pseudomonadati</taxon>
        <taxon>Pseudomonadota</taxon>
        <taxon>Betaproteobacteria</taxon>
        <taxon>Burkholderiales</taxon>
        <taxon>Burkholderiaceae</taxon>
        <taxon>Burkholderia</taxon>
        <taxon>Burkholderia cepacia complex</taxon>
    </lineage>
</organism>
<name>A0AAW3PKZ2_9BURK</name>
<dbReference type="AlphaFoldDB" id="A0AAW3PKZ2"/>
<proteinExistence type="predicted"/>
<dbReference type="Proteomes" id="UP000063236">
    <property type="component" value="Unassembled WGS sequence"/>
</dbReference>
<keyword evidence="1" id="KW-1133">Transmembrane helix</keyword>
<feature type="transmembrane region" description="Helical" evidence="1">
    <location>
        <begin position="7"/>
        <end position="26"/>
    </location>
</feature>
<keyword evidence="1" id="KW-0812">Transmembrane</keyword>
<sequence length="98" mass="11273">MAWVSKNLVWVGLLGMAILVFLHWQISQWRVRQGMWTDRRMPNDADGPLDPVTGNVVDPVVAPTVTFKGKAFFFESETTRTLFMEHPERYAVAKRGHE</sequence>
<gene>
    <name evidence="2" type="ORF">WL88_10675</name>
</gene>
<accession>A0AAW3PKZ2</accession>
<evidence type="ECO:0000313" key="3">
    <source>
        <dbReference type="Proteomes" id="UP000063236"/>
    </source>
</evidence>
<reference evidence="2 3" key="1">
    <citation type="submission" date="2015-11" db="EMBL/GenBank/DDBJ databases">
        <title>Expanding the genomic diversity of Burkholderia species for the development of highly accurate diagnostics.</title>
        <authorList>
            <person name="Sahl J."/>
            <person name="Keim P."/>
            <person name="Wagner D."/>
        </authorList>
    </citation>
    <scope>NUCLEOTIDE SEQUENCE [LARGE SCALE GENOMIC DNA]</scope>
    <source>
        <strain evidence="2 3">MSMB378WGS</strain>
    </source>
</reference>
<dbReference type="RefSeq" id="WP_060202387.1">
    <property type="nucleotide sequence ID" value="NZ_LPJS01000065.1"/>
</dbReference>
<evidence type="ECO:0000313" key="2">
    <source>
        <dbReference type="EMBL" id="KWF57301.1"/>
    </source>
</evidence>
<dbReference type="EMBL" id="LPJV01000015">
    <property type="protein sequence ID" value="KWF57301.1"/>
    <property type="molecule type" value="Genomic_DNA"/>
</dbReference>
<comment type="caution">
    <text evidence="2">The sequence shown here is derived from an EMBL/GenBank/DDBJ whole genome shotgun (WGS) entry which is preliminary data.</text>
</comment>
<evidence type="ECO:0000256" key="1">
    <source>
        <dbReference type="SAM" id="Phobius"/>
    </source>
</evidence>